<organism evidence="8 9">
    <name type="scientific">Candidatus Uhrbacteria bacterium GW2011_GWA2_53_10</name>
    <dbReference type="NCBI Taxonomy" id="1618980"/>
    <lineage>
        <taxon>Bacteria</taxon>
        <taxon>Candidatus Uhriibacteriota</taxon>
    </lineage>
</organism>
<keyword evidence="4 8" id="KW-0808">Transferase</keyword>
<evidence type="ECO:0000259" key="7">
    <source>
        <dbReference type="Pfam" id="PF00535"/>
    </source>
</evidence>
<name>A0A0G1XPN2_9BACT</name>
<evidence type="ECO:0000256" key="3">
    <source>
        <dbReference type="ARBA" id="ARBA00022676"/>
    </source>
</evidence>
<dbReference type="CDD" id="cd04179">
    <property type="entry name" value="DPM_DPG-synthase_like"/>
    <property type="match status" value="1"/>
</dbReference>
<gene>
    <name evidence="8" type="ORF">UY77_C0004G0004</name>
</gene>
<dbReference type="AlphaFoldDB" id="A0A0G1XPN2"/>
<evidence type="ECO:0000256" key="4">
    <source>
        <dbReference type="ARBA" id="ARBA00022679"/>
    </source>
</evidence>
<reference evidence="8 9" key="1">
    <citation type="journal article" date="2015" name="Nature">
        <title>rRNA introns, odd ribosomes, and small enigmatic genomes across a large radiation of phyla.</title>
        <authorList>
            <person name="Brown C.T."/>
            <person name="Hug L.A."/>
            <person name="Thomas B.C."/>
            <person name="Sharon I."/>
            <person name="Castelle C.J."/>
            <person name="Singh A."/>
            <person name="Wilkins M.J."/>
            <person name="Williams K.H."/>
            <person name="Banfield J.F."/>
        </authorList>
    </citation>
    <scope>NUCLEOTIDE SEQUENCE [LARGE SCALE GENOMIC DNA]</scope>
</reference>
<dbReference type="InterPro" id="IPR001173">
    <property type="entry name" value="Glyco_trans_2-like"/>
</dbReference>
<dbReference type="GO" id="GO:0016757">
    <property type="term" value="F:glycosyltransferase activity"/>
    <property type="evidence" value="ECO:0007669"/>
    <property type="project" value="UniProtKB-KW"/>
</dbReference>
<evidence type="ECO:0000313" key="9">
    <source>
        <dbReference type="Proteomes" id="UP000034711"/>
    </source>
</evidence>
<feature type="transmembrane region" description="Helical" evidence="6">
    <location>
        <begin position="187"/>
        <end position="210"/>
    </location>
</feature>
<evidence type="ECO:0000256" key="1">
    <source>
        <dbReference type="ARBA" id="ARBA00001946"/>
    </source>
</evidence>
<keyword evidence="5" id="KW-0460">Magnesium</keyword>
<comment type="caution">
    <text evidence="8">The sequence shown here is derived from an EMBL/GenBank/DDBJ whole genome shotgun (WGS) entry which is preliminary data.</text>
</comment>
<dbReference type="InterPro" id="IPR050256">
    <property type="entry name" value="Glycosyltransferase_2"/>
</dbReference>
<dbReference type="SUPFAM" id="SSF53448">
    <property type="entry name" value="Nucleotide-diphospho-sugar transferases"/>
    <property type="match status" value="1"/>
</dbReference>
<dbReference type="Pfam" id="PF00535">
    <property type="entry name" value="Glycos_transf_2"/>
    <property type="match status" value="1"/>
</dbReference>
<keyword evidence="6" id="KW-0472">Membrane</keyword>
<keyword evidence="6" id="KW-0812">Transmembrane</keyword>
<feature type="domain" description="Glycosyltransferase 2-like" evidence="7">
    <location>
        <begin position="8"/>
        <end position="126"/>
    </location>
</feature>
<dbReference type="Proteomes" id="UP000034711">
    <property type="component" value="Unassembled WGS sequence"/>
</dbReference>
<protein>
    <submittedName>
        <fullName evidence="8">Glycosyl transferase family 2</fullName>
    </submittedName>
</protein>
<comment type="similarity">
    <text evidence="2">Belongs to the glycosyltransferase 2 family.</text>
</comment>
<evidence type="ECO:0000313" key="8">
    <source>
        <dbReference type="EMBL" id="KKW33183.1"/>
    </source>
</evidence>
<dbReference type="PANTHER" id="PTHR48090:SF10">
    <property type="entry name" value="GLUCOSYL-3-PHOSPHOGLYCERATE SYNTHASE"/>
    <property type="match status" value="1"/>
</dbReference>
<dbReference type="Gene3D" id="3.90.550.10">
    <property type="entry name" value="Spore Coat Polysaccharide Biosynthesis Protein SpsA, Chain A"/>
    <property type="match status" value="1"/>
</dbReference>
<keyword evidence="6" id="KW-1133">Transmembrane helix</keyword>
<dbReference type="EMBL" id="LCRI01000004">
    <property type="protein sequence ID" value="KKW33183.1"/>
    <property type="molecule type" value="Genomic_DNA"/>
</dbReference>
<comment type="cofactor">
    <cofactor evidence="1">
        <name>Mg(2+)</name>
        <dbReference type="ChEBI" id="CHEBI:18420"/>
    </cofactor>
</comment>
<dbReference type="InterPro" id="IPR029044">
    <property type="entry name" value="Nucleotide-diphossugar_trans"/>
</dbReference>
<evidence type="ECO:0000256" key="5">
    <source>
        <dbReference type="ARBA" id="ARBA00022842"/>
    </source>
</evidence>
<keyword evidence="3" id="KW-0328">Glycosyltransferase</keyword>
<sequence>MTHPRVAAIIPAYNEEATVGEVVEAVRSSPLIDEVIVISDGSHDQTKAMAEAAGAIVHLLPKNQGKGAAMLHGITHTDAPVVIFFDADILGLTPDHIERILLPVLSGSRVMNVGLRDRGFLNGLVPHLPLVGGERALMRHVIEGIPPKFVGGFMVESAMNYYCRSRGYPYGGVFLQSLKIRHKYEKVGWFLGVVQYIRMWIQVGWSMIWVRFARLFKQF</sequence>
<accession>A0A0G1XPN2</accession>
<evidence type="ECO:0000256" key="6">
    <source>
        <dbReference type="SAM" id="Phobius"/>
    </source>
</evidence>
<proteinExistence type="inferred from homology"/>
<evidence type="ECO:0000256" key="2">
    <source>
        <dbReference type="ARBA" id="ARBA00006739"/>
    </source>
</evidence>
<dbReference type="PANTHER" id="PTHR48090">
    <property type="entry name" value="UNDECAPRENYL-PHOSPHATE 4-DEOXY-4-FORMAMIDO-L-ARABINOSE TRANSFERASE-RELATED"/>
    <property type="match status" value="1"/>
</dbReference>